<dbReference type="AlphaFoldDB" id="A0A0N4TZG3"/>
<reference evidence="1 2" key="2">
    <citation type="submission" date="2018-11" db="EMBL/GenBank/DDBJ databases">
        <authorList>
            <consortium name="Pathogen Informatics"/>
        </authorList>
    </citation>
    <scope>NUCLEOTIDE SEQUENCE [LARGE SCALE GENOMIC DNA]</scope>
</reference>
<evidence type="ECO:0000313" key="3">
    <source>
        <dbReference type="WBParaSite" id="BPAG_0001443301-mRNA-1"/>
    </source>
</evidence>
<keyword evidence="2" id="KW-1185">Reference proteome</keyword>
<dbReference type="WBParaSite" id="BPAG_0001443301-mRNA-1">
    <property type="protein sequence ID" value="BPAG_0001443301-mRNA-1"/>
    <property type="gene ID" value="BPAG_0001443301"/>
</dbReference>
<dbReference type="EMBL" id="UZAD01013624">
    <property type="protein sequence ID" value="VDN95546.1"/>
    <property type="molecule type" value="Genomic_DNA"/>
</dbReference>
<name>A0A0N4TZG3_BRUPA</name>
<accession>A0A0N4TZG3</accession>
<organism evidence="3">
    <name type="scientific">Brugia pahangi</name>
    <name type="common">Filarial nematode worm</name>
    <dbReference type="NCBI Taxonomy" id="6280"/>
    <lineage>
        <taxon>Eukaryota</taxon>
        <taxon>Metazoa</taxon>
        <taxon>Ecdysozoa</taxon>
        <taxon>Nematoda</taxon>
        <taxon>Chromadorea</taxon>
        <taxon>Rhabditida</taxon>
        <taxon>Spirurina</taxon>
        <taxon>Spiruromorpha</taxon>
        <taxon>Filarioidea</taxon>
        <taxon>Onchocercidae</taxon>
        <taxon>Brugia</taxon>
    </lineage>
</organism>
<sequence length="107" mass="12404">MDGEDSSTRNIAKKDGNSVSQLKRKVFCAEKVRKESSNKEKCITMHKRTIKQNQAKMKTREILIEIEEMVTISESPEMKIVEFDGNPEFSGLSIHQFEEGIDRRRRS</sequence>
<proteinExistence type="predicted"/>
<evidence type="ECO:0000313" key="2">
    <source>
        <dbReference type="Proteomes" id="UP000278627"/>
    </source>
</evidence>
<evidence type="ECO:0000313" key="1">
    <source>
        <dbReference type="EMBL" id="VDN95546.1"/>
    </source>
</evidence>
<protein>
    <submittedName>
        <fullName evidence="1 3">Uncharacterized protein</fullName>
    </submittedName>
</protein>
<dbReference type="Proteomes" id="UP000278627">
    <property type="component" value="Unassembled WGS sequence"/>
</dbReference>
<gene>
    <name evidence="1" type="ORF">BPAG_LOCUS14361</name>
</gene>
<reference evidence="3" key="1">
    <citation type="submission" date="2017-02" db="UniProtKB">
        <authorList>
            <consortium name="WormBaseParasite"/>
        </authorList>
    </citation>
    <scope>IDENTIFICATION</scope>
</reference>